<dbReference type="EMBL" id="KV441402">
    <property type="protein sequence ID" value="OAF56923.1"/>
    <property type="molecule type" value="Genomic_DNA"/>
</dbReference>
<dbReference type="OrthoDB" id="3641074at2759"/>
<reference evidence="2" key="1">
    <citation type="submission" date="2016-03" db="EMBL/GenBank/DDBJ databases">
        <title>Updated assembly of Pseudogymnoascus destructans, the fungus causing white-nose syndrome of bats.</title>
        <authorList>
            <person name="Palmer J.M."/>
            <person name="Drees K.P."/>
            <person name="Foster J.T."/>
            <person name="Lindner D.L."/>
        </authorList>
    </citation>
    <scope>NUCLEOTIDE SEQUENCE [LARGE SCALE GENOMIC DNA]</scope>
    <source>
        <strain evidence="2">20631-21</strain>
    </source>
</reference>
<accession>A0A177A702</accession>
<dbReference type="eggNOG" id="ENOG502S0T3">
    <property type="taxonomic scope" value="Eukaryota"/>
</dbReference>
<evidence type="ECO:0008006" key="3">
    <source>
        <dbReference type="Google" id="ProtNLM"/>
    </source>
</evidence>
<dbReference type="RefSeq" id="XP_024322214.1">
    <property type="nucleotide sequence ID" value="XM_024470523.1"/>
</dbReference>
<keyword evidence="1" id="KW-0732">Signal</keyword>
<evidence type="ECO:0000256" key="1">
    <source>
        <dbReference type="SAM" id="SignalP"/>
    </source>
</evidence>
<sequence>MKYLATLCVAALVAGVNSAAIAAAEPFCWRLGQPCDKVKRAAEAFAEAFDEPIAEAEAFDEPIAEAEASAFCWRPGQICEKAKRAALALAHTVADANPEAEAFFDKLAIDEAFPEPEAVADAEIADKVKREAEAEAFCWRPGQPCGKVKRAADAIASALAEPAPEPFCQRPGQLCGKVKRDAEAVAEAFCWRPGQPCGKAKREANALAEAAAEALEFGGLEKEQNSKRIFRPPHYTTTAIFPTDPRLFHHFHEEQPYDCRKVDPNCVTVEA</sequence>
<feature type="signal peptide" evidence="1">
    <location>
        <begin position="1"/>
        <end position="18"/>
    </location>
</feature>
<gene>
    <name evidence="2" type="ORF">VC83_06943</name>
</gene>
<organism evidence="2">
    <name type="scientific">Pseudogymnoascus destructans</name>
    <dbReference type="NCBI Taxonomy" id="655981"/>
    <lineage>
        <taxon>Eukaryota</taxon>
        <taxon>Fungi</taxon>
        <taxon>Dikarya</taxon>
        <taxon>Ascomycota</taxon>
        <taxon>Pezizomycotina</taxon>
        <taxon>Leotiomycetes</taxon>
        <taxon>Thelebolales</taxon>
        <taxon>Thelebolaceae</taxon>
        <taxon>Pseudogymnoascus</taxon>
    </lineage>
</organism>
<name>A0A177A702_9PEZI</name>
<dbReference type="VEuPathDB" id="FungiDB:GMDG_06142"/>
<evidence type="ECO:0000313" key="2">
    <source>
        <dbReference type="EMBL" id="OAF56923.1"/>
    </source>
</evidence>
<dbReference type="GeneID" id="36289993"/>
<dbReference type="Proteomes" id="UP000077154">
    <property type="component" value="Unassembled WGS sequence"/>
</dbReference>
<proteinExistence type="predicted"/>
<dbReference type="AlphaFoldDB" id="A0A177A702"/>
<protein>
    <recommendedName>
        <fullName evidence="3">Pheromone protein 1</fullName>
    </recommendedName>
</protein>
<feature type="chain" id="PRO_5008056415" description="Pheromone protein 1" evidence="1">
    <location>
        <begin position="19"/>
        <end position="271"/>
    </location>
</feature>